<organism evidence="2 3">
    <name type="scientific">Oryza meyeriana var. granulata</name>
    <dbReference type="NCBI Taxonomy" id="110450"/>
    <lineage>
        <taxon>Eukaryota</taxon>
        <taxon>Viridiplantae</taxon>
        <taxon>Streptophyta</taxon>
        <taxon>Embryophyta</taxon>
        <taxon>Tracheophyta</taxon>
        <taxon>Spermatophyta</taxon>
        <taxon>Magnoliopsida</taxon>
        <taxon>Liliopsida</taxon>
        <taxon>Poales</taxon>
        <taxon>Poaceae</taxon>
        <taxon>BOP clade</taxon>
        <taxon>Oryzoideae</taxon>
        <taxon>Oryzeae</taxon>
        <taxon>Oryzinae</taxon>
        <taxon>Oryza</taxon>
        <taxon>Oryza meyeriana</taxon>
    </lineage>
</organism>
<gene>
    <name evidence="2" type="ORF">E2562_003885</name>
</gene>
<name>A0A6G1CYW8_9ORYZ</name>
<feature type="compositionally biased region" description="Basic and acidic residues" evidence="1">
    <location>
        <begin position="55"/>
        <end position="76"/>
    </location>
</feature>
<accession>A0A6G1CYW8</accession>
<comment type="caution">
    <text evidence="2">The sequence shown here is derived from an EMBL/GenBank/DDBJ whole genome shotgun (WGS) entry which is preliminary data.</text>
</comment>
<reference evidence="2 3" key="1">
    <citation type="submission" date="2019-11" db="EMBL/GenBank/DDBJ databases">
        <title>Whole genome sequence of Oryza granulata.</title>
        <authorList>
            <person name="Li W."/>
        </authorList>
    </citation>
    <scope>NUCLEOTIDE SEQUENCE [LARGE SCALE GENOMIC DNA]</scope>
    <source>
        <strain evidence="3">cv. Menghai</strain>
        <tissue evidence="2">Leaf</tissue>
    </source>
</reference>
<keyword evidence="3" id="KW-1185">Reference proteome</keyword>
<dbReference type="Proteomes" id="UP000479710">
    <property type="component" value="Unassembled WGS sequence"/>
</dbReference>
<evidence type="ECO:0000313" key="2">
    <source>
        <dbReference type="EMBL" id="KAF0905287.1"/>
    </source>
</evidence>
<dbReference type="AlphaFoldDB" id="A0A6G1CYW8"/>
<evidence type="ECO:0000313" key="3">
    <source>
        <dbReference type="Proteomes" id="UP000479710"/>
    </source>
</evidence>
<sequence length="76" mass="8768">MRGAGGWERSRSWIWKTRGRGNRIGPLHRRARWTGLGGGGEEEIMAAPRKQTARHSLEEARETDAVNRRDQEQEQE</sequence>
<proteinExistence type="predicted"/>
<dbReference type="EMBL" id="SPHZ02000007">
    <property type="protein sequence ID" value="KAF0905287.1"/>
    <property type="molecule type" value="Genomic_DNA"/>
</dbReference>
<feature type="region of interest" description="Disordered" evidence="1">
    <location>
        <begin position="47"/>
        <end position="76"/>
    </location>
</feature>
<evidence type="ECO:0000256" key="1">
    <source>
        <dbReference type="SAM" id="MobiDB-lite"/>
    </source>
</evidence>
<protein>
    <submittedName>
        <fullName evidence="2">Uncharacterized protein</fullName>
    </submittedName>
</protein>